<dbReference type="RefSeq" id="WP_083029194.1">
    <property type="nucleotide sequence ID" value="NZ_AP022618.1"/>
</dbReference>
<protein>
    <recommendedName>
        <fullName evidence="9">Siderophore export accessory protein MmpS4</fullName>
    </recommendedName>
</protein>
<comment type="similarity">
    <text evidence="2">Belongs to the MmpS family.</text>
</comment>
<keyword evidence="8" id="KW-1185">Reference proteome</keyword>
<dbReference type="InterPro" id="IPR038468">
    <property type="entry name" value="MmpS_C"/>
</dbReference>
<evidence type="ECO:0000256" key="5">
    <source>
        <dbReference type="ARBA" id="ARBA00022989"/>
    </source>
</evidence>
<name>A0A1X0DMI9_9MYCO</name>
<dbReference type="Pfam" id="PF05423">
    <property type="entry name" value="Mycobact_memb"/>
    <property type="match status" value="1"/>
</dbReference>
<keyword evidence="4" id="KW-0812">Transmembrane</keyword>
<organism evidence="7 8">
    <name type="scientific">Mycolicibacterium insubricum</name>
    <dbReference type="NCBI Taxonomy" id="444597"/>
    <lineage>
        <taxon>Bacteria</taxon>
        <taxon>Bacillati</taxon>
        <taxon>Actinomycetota</taxon>
        <taxon>Actinomycetes</taxon>
        <taxon>Mycobacteriales</taxon>
        <taxon>Mycobacteriaceae</taxon>
        <taxon>Mycolicibacterium</taxon>
    </lineage>
</organism>
<evidence type="ECO:0000256" key="6">
    <source>
        <dbReference type="ARBA" id="ARBA00023136"/>
    </source>
</evidence>
<dbReference type="InterPro" id="IPR008693">
    <property type="entry name" value="MmpS"/>
</dbReference>
<dbReference type="STRING" id="444597.BST26_02330"/>
<gene>
    <name evidence="7" type="ORF">BST26_02330</name>
</gene>
<sequence length="139" mass="14979">MGRIWVPLVIVLVLVAGGFTVARLHGVFGSAKRPSYADTPIADSKSFDPKRLTYEVFGPPGTVAMISYFDGDGEPQTLRGVKLPWTETFTIAQTTAVGSLMAQSDGDTIGCRITVNDQVKSERMTHQPSALTYCLLKAA</sequence>
<evidence type="ECO:0000256" key="1">
    <source>
        <dbReference type="ARBA" id="ARBA00004236"/>
    </source>
</evidence>
<keyword evidence="3" id="KW-1003">Cell membrane</keyword>
<proteinExistence type="inferred from homology"/>
<comment type="caution">
    <text evidence="7">The sequence shown here is derived from an EMBL/GenBank/DDBJ whole genome shotgun (WGS) entry which is preliminary data.</text>
</comment>
<dbReference type="OrthoDB" id="3398257at2"/>
<dbReference type="GO" id="GO:0005886">
    <property type="term" value="C:plasma membrane"/>
    <property type="evidence" value="ECO:0007669"/>
    <property type="project" value="UniProtKB-SubCell"/>
</dbReference>
<dbReference type="EMBL" id="MVHS01000003">
    <property type="protein sequence ID" value="ORA73624.1"/>
    <property type="molecule type" value="Genomic_DNA"/>
</dbReference>
<dbReference type="Gene3D" id="2.60.40.2880">
    <property type="entry name" value="MmpS1-5, C-terminal soluble domain"/>
    <property type="match status" value="1"/>
</dbReference>
<accession>A0A1X0DMI9</accession>
<reference evidence="7 8" key="1">
    <citation type="submission" date="2016-12" db="EMBL/GenBank/DDBJ databases">
        <title>The new phylogeny of genus Mycobacterium.</title>
        <authorList>
            <person name="Tortoli E."/>
            <person name="Trovato A."/>
            <person name="Cirillo D.M."/>
        </authorList>
    </citation>
    <scope>NUCLEOTIDE SEQUENCE [LARGE SCALE GENOMIC DNA]</scope>
    <source>
        <strain evidence="7 8">DSM 45130</strain>
    </source>
</reference>
<dbReference type="Proteomes" id="UP000192801">
    <property type="component" value="Unassembled WGS sequence"/>
</dbReference>
<dbReference type="AlphaFoldDB" id="A0A1X0DMI9"/>
<keyword evidence="6" id="KW-0472">Membrane</keyword>
<evidence type="ECO:0000256" key="4">
    <source>
        <dbReference type="ARBA" id="ARBA00022692"/>
    </source>
</evidence>
<evidence type="ECO:0000313" key="7">
    <source>
        <dbReference type="EMBL" id="ORA73624.1"/>
    </source>
</evidence>
<evidence type="ECO:0000256" key="3">
    <source>
        <dbReference type="ARBA" id="ARBA00022475"/>
    </source>
</evidence>
<keyword evidence="5" id="KW-1133">Transmembrane helix</keyword>
<evidence type="ECO:0000313" key="8">
    <source>
        <dbReference type="Proteomes" id="UP000192801"/>
    </source>
</evidence>
<comment type="subcellular location">
    <subcellularLocation>
        <location evidence="1">Cell membrane</location>
    </subcellularLocation>
</comment>
<evidence type="ECO:0008006" key="9">
    <source>
        <dbReference type="Google" id="ProtNLM"/>
    </source>
</evidence>
<evidence type="ECO:0000256" key="2">
    <source>
        <dbReference type="ARBA" id="ARBA00007531"/>
    </source>
</evidence>